<dbReference type="PROSITE" id="PS51257">
    <property type="entry name" value="PROKAR_LIPOPROTEIN"/>
    <property type="match status" value="1"/>
</dbReference>
<feature type="chain" id="PRO_5038788525" description="DUF4352 domain-containing protein" evidence="1">
    <location>
        <begin position="19"/>
        <end position="228"/>
    </location>
</feature>
<feature type="signal peptide" evidence="1">
    <location>
        <begin position="1"/>
        <end position="18"/>
    </location>
</feature>
<dbReference type="EMBL" id="DXGG01000171">
    <property type="protein sequence ID" value="HIW87696.1"/>
    <property type="molecule type" value="Genomic_DNA"/>
</dbReference>
<name>A0A9D1RG82_9BACT</name>
<organism evidence="2 3">
    <name type="scientific">Candidatus Onthomorpha intestinigallinarum</name>
    <dbReference type="NCBI Taxonomy" id="2840880"/>
    <lineage>
        <taxon>Bacteria</taxon>
        <taxon>Pseudomonadati</taxon>
        <taxon>Bacteroidota</taxon>
        <taxon>Bacteroidia</taxon>
        <taxon>Bacteroidales</taxon>
        <taxon>Candidatus Onthomorpha</taxon>
    </lineage>
</organism>
<reference evidence="2" key="2">
    <citation type="submission" date="2021-04" db="EMBL/GenBank/DDBJ databases">
        <authorList>
            <person name="Gilroy R."/>
        </authorList>
    </citation>
    <scope>NUCLEOTIDE SEQUENCE</scope>
    <source>
        <strain evidence="2">Gambia16-930</strain>
    </source>
</reference>
<reference evidence="2" key="1">
    <citation type="journal article" date="2021" name="PeerJ">
        <title>Extensive microbial diversity within the chicken gut microbiome revealed by metagenomics and culture.</title>
        <authorList>
            <person name="Gilroy R."/>
            <person name="Ravi A."/>
            <person name="Getino M."/>
            <person name="Pursley I."/>
            <person name="Horton D.L."/>
            <person name="Alikhan N.F."/>
            <person name="Baker D."/>
            <person name="Gharbi K."/>
            <person name="Hall N."/>
            <person name="Watson M."/>
            <person name="Adriaenssens E.M."/>
            <person name="Foster-Nyarko E."/>
            <person name="Jarju S."/>
            <person name="Secka A."/>
            <person name="Antonio M."/>
            <person name="Oren A."/>
            <person name="Chaudhuri R.R."/>
            <person name="La Ragione R."/>
            <person name="Hildebrand F."/>
            <person name="Pallen M.J."/>
        </authorList>
    </citation>
    <scope>NUCLEOTIDE SEQUENCE</scope>
    <source>
        <strain evidence="2">Gambia16-930</strain>
    </source>
</reference>
<dbReference type="Proteomes" id="UP000824267">
    <property type="component" value="Unassembled WGS sequence"/>
</dbReference>
<evidence type="ECO:0000313" key="3">
    <source>
        <dbReference type="Proteomes" id="UP000824267"/>
    </source>
</evidence>
<proteinExistence type="predicted"/>
<dbReference type="AlphaFoldDB" id="A0A9D1RG82"/>
<accession>A0A9D1RG82</accession>
<comment type="caution">
    <text evidence="2">The sequence shown here is derived from an EMBL/GenBank/DDBJ whole genome shotgun (WGS) entry which is preliminary data.</text>
</comment>
<evidence type="ECO:0000313" key="2">
    <source>
        <dbReference type="EMBL" id="HIW87696.1"/>
    </source>
</evidence>
<evidence type="ECO:0000256" key="1">
    <source>
        <dbReference type="SAM" id="SignalP"/>
    </source>
</evidence>
<evidence type="ECO:0008006" key="4">
    <source>
        <dbReference type="Google" id="ProtNLM"/>
    </source>
</evidence>
<keyword evidence="1" id="KW-0732">Signal</keyword>
<sequence>MKKIFNCLTVALVGLMIAACSGGGNEFIKEAESKVEIKEDALWGQLPSLADQYKAAKDAMEAAMEKDREEILKSAKDLGDAMKQGEEKSSKYEAKEAEIDTFYSKKFMDAAAKLKDKEVPCSFDEKLFSSAKITILGAEETNQSVPSRLVLKAELVLAYDMTSPYITFDYLNSAGEKGKSSGATYLDKGKKYKAGDKILLEKGQNGGPLMVYFESLKDFNKIHFSGKK</sequence>
<gene>
    <name evidence="2" type="ORF">IAC47_05420</name>
</gene>
<protein>
    <recommendedName>
        <fullName evidence="4">DUF4352 domain-containing protein</fullName>
    </recommendedName>
</protein>